<evidence type="ECO:0000313" key="2">
    <source>
        <dbReference type="EMBL" id="KAI8040819.1"/>
    </source>
</evidence>
<keyword evidence="3" id="KW-1185">Reference proteome</keyword>
<protein>
    <submittedName>
        <fullName evidence="2">Uncharacterized protein</fullName>
    </submittedName>
</protein>
<sequence length="213" mass="23091">MSGDAPHPGKLYPPTFANHKLHYRVGNQKSQTVPMQIGEASAQHNTPTFRLTIQGCTLQLSDCSAIPTVTSTQSSRNGQLAPKMLISLHLIVTQPDCKWRPLAVRAAFGKAHRTQHPAPRTRHLERRVCQRCGPDLCADAESAPSRLMALALAMDTAIKHPLASNQPNPLQPTQSPFDPPTSLAIFPGGAARPSAFGDVPCDILNGNRFRIVN</sequence>
<organism evidence="2 3">
    <name type="scientific">Drosophila gunungcola</name>
    <name type="common">fruit fly</name>
    <dbReference type="NCBI Taxonomy" id="103775"/>
    <lineage>
        <taxon>Eukaryota</taxon>
        <taxon>Metazoa</taxon>
        <taxon>Ecdysozoa</taxon>
        <taxon>Arthropoda</taxon>
        <taxon>Hexapoda</taxon>
        <taxon>Insecta</taxon>
        <taxon>Pterygota</taxon>
        <taxon>Neoptera</taxon>
        <taxon>Endopterygota</taxon>
        <taxon>Diptera</taxon>
        <taxon>Brachycera</taxon>
        <taxon>Muscomorpha</taxon>
        <taxon>Ephydroidea</taxon>
        <taxon>Drosophilidae</taxon>
        <taxon>Drosophila</taxon>
        <taxon>Sophophora</taxon>
    </lineage>
</organism>
<evidence type="ECO:0000256" key="1">
    <source>
        <dbReference type="SAM" id="MobiDB-lite"/>
    </source>
</evidence>
<name>A0A9Q0BR78_9MUSC</name>
<reference evidence="2" key="1">
    <citation type="journal article" date="2023" name="Genome Biol. Evol.">
        <title>Long-read-based Genome Assembly of Drosophila gunungcola Reveals Fewer Chemosensory Genes in Flower-breeding Species.</title>
        <authorList>
            <person name="Negi A."/>
            <person name="Liao B.Y."/>
            <person name="Yeh S.D."/>
        </authorList>
    </citation>
    <scope>NUCLEOTIDE SEQUENCE</scope>
    <source>
        <strain evidence="2">Sukarami</strain>
    </source>
</reference>
<dbReference type="Proteomes" id="UP001059596">
    <property type="component" value="Unassembled WGS sequence"/>
</dbReference>
<feature type="region of interest" description="Disordered" evidence="1">
    <location>
        <begin position="162"/>
        <end position="182"/>
    </location>
</feature>
<evidence type="ECO:0000313" key="3">
    <source>
        <dbReference type="Proteomes" id="UP001059596"/>
    </source>
</evidence>
<dbReference type="EMBL" id="JAMKOV010000004">
    <property type="protein sequence ID" value="KAI8040819.1"/>
    <property type="molecule type" value="Genomic_DNA"/>
</dbReference>
<feature type="compositionally biased region" description="Polar residues" evidence="1">
    <location>
        <begin position="163"/>
        <end position="176"/>
    </location>
</feature>
<gene>
    <name evidence="2" type="ORF">M5D96_006762</name>
</gene>
<dbReference type="AlphaFoldDB" id="A0A9Q0BR78"/>
<accession>A0A9Q0BR78</accession>
<comment type="caution">
    <text evidence="2">The sequence shown here is derived from an EMBL/GenBank/DDBJ whole genome shotgun (WGS) entry which is preliminary data.</text>
</comment>
<proteinExistence type="predicted"/>